<dbReference type="Gene3D" id="3.10.100.10">
    <property type="entry name" value="Mannose-Binding Protein A, subunit A"/>
    <property type="match status" value="1"/>
</dbReference>
<evidence type="ECO:0000313" key="3">
    <source>
        <dbReference type="Proteomes" id="UP001444071"/>
    </source>
</evidence>
<accession>A0ABV0W2B0</accession>
<evidence type="ECO:0000313" key="2">
    <source>
        <dbReference type="EMBL" id="MEQ2263629.1"/>
    </source>
</evidence>
<dbReference type="PANTHER" id="PTHR45710">
    <property type="entry name" value="C-TYPE LECTIN DOMAIN-CONTAINING PROTEIN 180"/>
    <property type="match status" value="1"/>
</dbReference>
<keyword evidence="3" id="KW-1185">Reference proteome</keyword>
<keyword evidence="1" id="KW-0175">Coiled coil</keyword>
<comment type="caution">
    <text evidence="2">The sequence shown here is derived from an EMBL/GenBank/DDBJ whole genome shotgun (WGS) entry which is preliminary data.</text>
</comment>
<evidence type="ECO:0008006" key="4">
    <source>
        <dbReference type="Google" id="ProtNLM"/>
    </source>
</evidence>
<dbReference type="PANTHER" id="PTHR45710:SF31">
    <property type="entry name" value="EARLY ACTIVATION ANTIGEN CD69"/>
    <property type="match status" value="1"/>
</dbReference>
<name>A0ABV0W2B0_9TELE</name>
<dbReference type="InterPro" id="IPR050828">
    <property type="entry name" value="C-type_lectin/matrix_domain"/>
</dbReference>
<evidence type="ECO:0000256" key="1">
    <source>
        <dbReference type="SAM" id="Coils"/>
    </source>
</evidence>
<feature type="coiled-coil region" evidence="1">
    <location>
        <begin position="19"/>
        <end position="46"/>
    </location>
</feature>
<dbReference type="SUPFAM" id="SSF56436">
    <property type="entry name" value="C-type lectin-like"/>
    <property type="match status" value="1"/>
</dbReference>
<gene>
    <name evidence="2" type="ORF">XENORESO_010196</name>
</gene>
<dbReference type="Proteomes" id="UP001444071">
    <property type="component" value="Unassembled WGS sequence"/>
</dbReference>
<dbReference type="InterPro" id="IPR016186">
    <property type="entry name" value="C-type_lectin-like/link_sf"/>
</dbReference>
<dbReference type="EMBL" id="JAHRIM010023262">
    <property type="protein sequence ID" value="MEQ2263629.1"/>
    <property type="molecule type" value="Genomic_DNA"/>
</dbReference>
<reference evidence="2 3" key="1">
    <citation type="submission" date="2021-06" db="EMBL/GenBank/DDBJ databases">
        <authorList>
            <person name="Palmer J.M."/>
        </authorList>
    </citation>
    <scope>NUCLEOTIDE SEQUENCE [LARGE SCALE GENOMIC DNA]</scope>
    <source>
        <strain evidence="2 3">XR_2019</strain>
        <tissue evidence="2">Muscle</tissue>
    </source>
</reference>
<proteinExistence type="predicted"/>
<protein>
    <recommendedName>
        <fullName evidence="4">C-type lectin domain-containing protein</fullName>
    </recommendedName>
</protein>
<feature type="non-terminal residue" evidence="2">
    <location>
        <position position="102"/>
    </location>
</feature>
<organism evidence="2 3">
    <name type="scientific">Xenotaenia resolanae</name>
    <dbReference type="NCBI Taxonomy" id="208358"/>
    <lineage>
        <taxon>Eukaryota</taxon>
        <taxon>Metazoa</taxon>
        <taxon>Chordata</taxon>
        <taxon>Craniata</taxon>
        <taxon>Vertebrata</taxon>
        <taxon>Euteleostomi</taxon>
        <taxon>Actinopterygii</taxon>
        <taxon>Neopterygii</taxon>
        <taxon>Teleostei</taxon>
        <taxon>Neoteleostei</taxon>
        <taxon>Acanthomorphata</taxon>
        <taxon>Ovalentaria</taxon>
        <taxon>Atherinomorphae</taxon>
        <taxon>Cyprinodontiformes</taxon>
        <taxon>Goodeidae</taxon>
        <taxon>Xenotaenia</taxon>
    </lineage>
</organism>
<sequence length="102" mass="12026">MNNNYNHQHLKPSEMADNNSQLEDSYNILSKNHSQLTEEVNRLKEKVEGLIFYKGKWCPDEWTTFGSSCYFKYEEIKTWSESRKQCQEQGADLVIIDSQAEQ</sequence>
<dbReference type="InterPro" id="IPR016187">
    <property type="entry name" value="CTDL_fold"/>
</dbReference>